<sequence>MKMFIEAWSAKFQSEKYPIEFYIHNIKGLQIASSPEKAGEHIINLLHWKDGKVRIDSNGDVLVGNENYTLLATKPNTYNETRHKEILSSIDFYHWVQEVKKQNSFEANKVNDLANKFDLYGRDSLVIPAFILHIISPLIYPLYDQHVERAKRALLAENISFKNRDIHIVAYKEYQSFLQDISGNNPTISLEEVKKTDNALWSFGKWLKGQHKIKAHNGKTKKLNENHFTPNNDFKKEVLDRISRGNTSQKEVMKSVAVKFGVTLPDSYYKYPGSHINRWRKQSIY</sequence>
<organism evidence="1 2">
    <name type="scientific">Halalkalibacter akibai (strain ATCC 43226 / DSM 21942 / CIP 109018 / JCM 9157 / 1139)</name>
    <name type="common">Bacillus akibai</name>
    <dbReference type="NCBI Taxonomy" id="1236973"/>
    <lineage>
        <taxon>Bacteria</taxon>
        <taxon>Bacillati</taxon>
        <taxon>Bacillota</taxon>
        <taxon>Bacilli</taxon>
        <taxon>Bacillales</taxon>
        <taxon>Bacillaceae</taxon>
        <taxon>Halalkalibacter</taxon>
    </lineage>
</organism>
<accession>W4QPS9</accession>
<dbReference type="EMBL" id="BAUV01000005">
    <property type="protein sequence ID" value="GAE34076.1"/>
    <property type="molecule type" value="Genomic_DNA"/>
</dbReference>
<evidence type="ECO:0000313" key="1">
    <source>
        <dbReference type="EMBL" id="GAE34076.1"/>
    </source>
</evidence>
<dbReference type="OrthoDB" id="9181960at2"/>
<dbReference type="RefSeq" id="WP_035662818.1">
    <property type="nucleotide sequence ID" value="NZ_BAUV01000005.1"/>
</dbReference>
<dbReference type="STRING" id="1236973.JCM9157_1110"/>
<dbReference type="AlphaFoldDB" id="W4QPS9"/>
<evidence type="ECO:0000313" key="2">
    <source>
        <dbReference type="Proteomes" id="UP000018896"/>
    </source>
</evidence>
<reference evidence="1 2" key="1">
    <citation type="journal article" date="2014" name="Genome Announc.">
        <title>Draft Genome Sequences of Three Alkaliphilic Bacillus Strains, Bacillus wakoensis JCM 9140T, Bacillus akibai JCM 9157T, and Bacillus hemicellulosilyticus JCM 9152T.</title>
        <authorList>
            <person name="Yuki M."/>
            <person name="Oshima K."/>
            <person name="Suda W."/>
            <person name="Oshida Y."/>
            <person name="Kitamura K."/>
            <person name="Iida T."/>
            <person name="Hattori M."/>
            <person name="Ohkuma M."/>
        </authorList>
    </citation>
    <scope>NUCLEOTIDE SEQUENCE [LARGE SCALE GENOMIC DNA]</scope>
    <source>
        <strain evidence="1 2">JCM 9157</strain>
    </source>
</reference>
<protein>
    <submittedName>
        <fullName evidence="1">Uncharacterized protein</fullName>
    </submittedName>
</protein>
<gene>
    <name evidence="1" type="ORF">JCM9157_1110</name>
</gene>
<keyword evidence="2" id="KW-1185">Reference proteome</keyword>
<dbReference type="Proteomes" id="UP000018896">
    <property type="component" value="Unassembled WGS sequence"/>
</dbReference>
<name>W4QPS9_HALA3</name>
<comment type="caution">
    <text evidence="1">The sequence shown here is derived from an EMBL/GenBank/DDBJ whole genome shotgun (WGS) entry which is preliminary data.</text>
</comment>
<proteinExistence type="predicted"/>